<reference evidence="8" key="1">
    <citation type="submission" date="2021-04" db="EMBL/GenBank/DDBJ databases">
        <title>novel species isolated from subtropical streams in China.</title>
        <authorList>
            <person name="Lu H."/>
        </authorList>
    </citation>
    <scope>NUCLEOTIDE SEQUENCE</scope>
    <source>
        <strain evidence="8">LFS511W</strain>
    </source>
</reference>
<evidence type="ECO:0000256" key="3">
    <source>
        <dbReference type="ARBA" id="ARBA00022692"/>
    </source>
</evidence>
<comment type="caution">
    <text evidence="8">The sequence shown here is derived from an EMBL/GenBank/DDBJ whole genome shotgun (WGS) entry which is preliminary data.</text>
</comment>
<keyword evidence="4 6" id="KW-1133">Transmembrane helix</keyword>
<dbReference type="RefSeq" id="WP_212687899.1">
    <property type="nucleotide sequence ID" value="NZ_JAGSPN010000007.1"/>
</dbReference>
<dbReference type="CDD" id="cd18774">
    <property type="entry name" value="PDC2_HK_sensor"/>
    <property type="match status" value="1"/>
</dbReference>
<gene>
    <name evidence="8" type="ORF">KDM89_10535</name>
</gene>
<dbReference type="InterPro" id="IPR033479">
    <property type="entry name" value="dCache_1"/>
</dbReference>
<sequence>MTLVVVPLNLFSSKLSKLRTLLVVLMLVALLPLITGITLLFSHMLREQDRHVRTTAIIQARTIMAVIDREFMRTHAVLKTLANQGLGDDQNLADFHSRAGMSARDLGASTVVLLKSNGKMVLSTKRPYGTTLPLFSNAPLLERTFTTGLPGVSSLFVSPIDRQFIYALSVPIRIDGEVVYSLSAIYTPDALNEILRSQRLPAGWRAAIIDDQGRIVTRTHEAAHFTGRTVLPKLKDQLHSNSEGAFDDITLDGILVMTAFSKSPLCHWNVVIGIPLEESAKPTRAYILQVVIVFGATLLVGAAIIWWLMDYLTKLIAVKSRDTET</sequence>
<accession>A0A941DKQ5</accession>
<protein>
    <submittedName>
        <fullName evidence="8">Cache domain-containing protein</fullName>
    </submittedName>
</protein>
<dbReference type="Gene3D" id="3.30.450.20">
    <property type="entry name" value="PAS domain"/>
    <property type="match status" value="1"/>
</dbReference>
<evidence type="ECO:0000256" key="2">
    <source>
        <dbReference type="ARBA" id="ARBA00022475"/>
    </source>
</evidence>
<keyword evidence="2" id="KW-1003">Cell membrane</keyword>
<keyword evidence="5 6" id="KW-0472">Membrane</keyword>
<evidence type="ECO:0000256" key="5">
    <source>
        <dbReference type="ARBA" id="ARBA00023136"/>
    </source>
</evidence>
<evidence type="ECO:0000259" key="7">
    <source>
        <dbReference type="Pfam" id="PF02743"/>
    </source>
</evidence>
<dbReference type="Pfam" id="PF02743">
    <property type="entry name" value="dCache_1"/>
    <property type="match status" value="1"/>
</dbReference>
<keyword evidence="9" id="KW-1185">Reference proteome</keyword>
<dbReference type="EMBL" id="JAGSPN010000007">
    <property type="protein sequence ID" value="MBR7782583.1"/>
    <property type="molecule type" value="Genomic_DNA"/>
</dbReference>
<evidence type="ECO:0000256" key="1">
    <source>
        <dbReference type="ARBA" id="ARBA00004651"/>
    </source>
</evidence>
<evidence type="ECO:0000313" key="9">
    <source>
        <dbReference type="Proteomes" id="UP000680067"/>
    </source>
</evidence>
<organism evidence="8 9">
    <name type="scientific">Undibacterium luofuense</name>
    <dbReference type="NCBI Taxonomy" id="2828733"/>
    <lineage>
        <taxon>Bacteria</taxon>
        <taxon>Pseudomonadati</taxon>
        <taxon>Pseudomonadota</taxon>
        <taxon>Betaproteobacteria</taxon>
        <taxon>Burkholderiales</taxon>
        <taxon>Oxalobacteraceae</taxon>
        <taxon>Undibacterium</taxon>
    </lineage>
</organism>
<feature type="transmembrane region" description="Helical" evidence="6">
    <location>
        <begin position="286"/>
        <end position="309"/>
    </location>
</feature>
<dbReference type="GO" id="GO:0005886">
    <property type="term" value="C:plasma membrane"/>
    <property type="evidence" value="ECO:0007669"/>
    <property type="project" value="UniProtKB-SubCell"/>
</dbReference>
<feature type="transmembrane region" description="Helical" evidence="6">
    <location>
        <begin position="20"/>
        <end position="41"/>
    </location>
</feature>
<feature type="domain" description="Cache" evidence="7">
    <location>
        <begin position="49"/>
        <end position="272"/>
    </location>
</feature>
<dbReference type="AlphaFoldDB" id="A0A941DKQ5"/>
<evidence type="ECO:0000256" key="6">
    <source>
        <dbReference type="SAM" id="Phobius"/>
    </source>
</evidence>
<evidence type="ECO:0000256" key="4">
    <source>
        <dbReference type="ARBA" id="ARBA00022989"/>
    </source>
</evidence>
<proteinExistence type="predicted"/>
<name>A0A941DKQ5_9BURK</name>
<comment type="subcellular location">
    <subcellularLocation>
        <location evidence="1">Cell membrane</location>
        <topology evidence="1">Multi-pass membrane protein</topology>
    </subcellularLocation>
</comment>
<dbReference type="Proteomes" id="UP000680067">
    <property type="component" value="Unassembled WGS sequence"/>
</dbReference>
<keyword evidence="3 6" id="KW-0812">Transmembrane</keyword>
<evidence type="ECO:0000313" key="8">
    <source>
        <dbReference type="EMBL" id="MBR7782583.1"/>
    </source>
</evidence>